<evidence type="ECO:0000256" key="11">
    <source>
        <dbReference type="RuleBase" id="RU000682"/>
    </source>
</evidence>
<dbReference type="FunFam" id="2.10.110.10:FF:000032">
    <property type="entry name" value="LIM/homeobox protein Lhx3"/>
    <property type="match status" value="1"/>
</dbReference>
<dbReference type="OrthoDB" id="10068367at2759"/>
<dbReference type="InterPro" id="IPR009057">
    <property type="entry name" value="Homeodomain-like_sf"/>
</dbReference>
<evidence type="ECO:0000256" key="6">
    <source>
        <dbReference type="ARBA" id="ARBA00023125"/>
    </source>
</evidence>
<gene>
    <name evidence="15" type="ORF">CBOVIS_LOCUS2358</name>
</gene>
<evidence type="ECO:0000256" key="7">
    <source>
        <dbReference type="ARBA" id="ARBA00023155"/>
    </source>
</evidence>
<evidence type="ECO:0000256" key="3">
    <source>
        <dbReference type="ARBA" id="ARBA00022737"/>
    </source>
</evidence>
<keyword evidence="4 10" id="KW-0862">Zinc</keyword>
<feature type="domain" description="Homeobox" evidence="14">
    <location>
        <begin position="171"/>
        <end position="231"/>
    </location>
</feature>
<dbReference type="PROSITE" id="PS00478">
    <property type="entry name" value="LIM_DOMAIN_1"/>
    <property type="match status" value="2"/>
</dbReference>
<dbReference type="FunFam" id="1.10.10.60:FF:000219">
    <property type="entry name" value="LIM/homeobox protein Lhx3"/>
    <property type="match status" value="1"/>
</dbReference>
<dbReference type="Pfam" id="PF00046">
    <property type="entry name" value="Homeodomain"/>
    <property type="match status" value="1"/>
</dbReference>
<accession>A0A8S1EN10</accession>
<evidence type="ECO:0000256" key="9">
    <source>
        <dbReference type="PROSITE-ProRule" id="PRU00108"/>
    </source>
</evidence>
<evidence type="ECO:0000256" key="12">
    <source>
        <dbReference type="SAM" id="MobiDB-lite"/>
    </source>
</evidence>
<dbReference type="GO" id="GO:0046872">
    <property type="term" value="F:metal ion binding"/>
    <property type="evidence" value="ECO:0007669"/>
    <property type="project" value="UniProtKB-KW"/>
</dbReference>
<dbReference type="Pfam" id="PF00412">
    <property type="entry name" value="LIM"/>
    <property type="match status" value="2"/>
</dbReference>
<evidence type="ECO:0000256" key="4">
    <source>
        <dbReference type="ARBA" id="ARBA00022833"/>
    </source>
</evidence>
<evidence type="ECO:0000313" key="15">
    <source>
        <dbReference type="EMBL" id="CAB3399195.1"/>
    </source>
</evidence>
<keyword evidence="5 10" id="KW-0440">LIM domain</keyword>
<dbReference type="InterPro" id="IPR017970">
    <property type="entry name" value="Homeobox_CS"/>
</dbReference>
<reference evidence="15 16" key="1">
    <citation type="submission" date="2020-04" db="EMBL/GenBank/DDBJ databases">
        <authorList>
            <person name="Laetsch R D."/>
            <person name="Stevens L."/>
            <person name="Kumar S."/>
            <person name="Blaxter L. M."/>
        </authorList>
    </citation>
    <scope>NUCLEOTIDE SEQUENCE [LARGE SCALE GENOMIC DNA]</scope>
</reference>
<dbReference type="PANTHER" id="PTHR24208">
    <property type="entry name" value="LIM/HOMEOBOX PROTEIN LHX"/>
    <property type="match status" value="1"/>
</dbReference>
<dbReference type="GO" id="GO:0000977">
    <property type="term" value="F:RNA polymerase II transcription regulatory region sequence-specific DNA binding"/>
    <property type="evidence" value="ECO:0007669"/>
    <property type="project" value="TreeGrafter"/>
</dbReference>
<keyword evidence="6 9" id="KW-0238">DNA-binding</keyword>
<dbReference type="EMBL" id="CADEPM010000002">
    <property type="protein sequence ID" value="CAB3399195.1"/>
    <property type="molecule type" value="Genomic_DNA"/>
</dbReference>
<dbReference type="Proteomes" id="UP000494206">
    <property type="component" value="Unassembled WGS sequence"/>
</dbReference>
<dbReference type="PANTHER" id="PTHR24208:SF128">
    <property type="entry name" value="LIM3, ISOFORM G"/>
    <property type="match status" value="1"/>
</dbReference>
<dbReference type="PROSITE" id="PS50023">
    <property type="entry name" value="LIM_DOMAIN_2"/>
    <property type="match status" value="2"/>
</dbReference>
<evidence type="ECO:0000313" key="16">
    <source>
        <dbReference type="Proteomes" id="UP000494206"/>
    </source>
</evidence>
<dbReference type="AlphaFoldDB" id="A0A8S1EN10"/>
<feature type="domain" description="LIM zinc-binding" evidence="13">
    <location>
        <begin position="101"/>
        <end position="165"/>
    </location>
</feature>
<dbReference type="SUPFAM" id="SSF57716">
    <property type="entry name" value="Glucocorticoid receptor-like (DNA-binding domain)"/>
    <property type="match status" value="1"/>
</dbReference>
<dbReference type="InterPro" id="IPR050453">
    <property type="entry name" value="LIM_Homeobox_TF"/>
</dbReference>
<dbReference type="CDD" id="cd00086">
    <property type="entry name" value="homeodomain"/>
    <property type="match status" value="1"/>
</dbReference>
<proteinExistence type="predicted"/>
<evidence type="ECO:0000256" key="10">
    <source>
        <dbReference type="PROSITE-ProRule" id="PRU00125"/>
    </source>
</evidence>
<evidence type="ECO:0000256" key="1">
    <source>
        <dbReference type="ARBA" id="ARBA00004123"/>
    </source>
</evidence>
<dbReference type="SUPFAM" id="SSF46689">
    <property type="entry name" value="Homeodomain-like"/>
    <property type="match status" value="1"/>
</dbReference>
<feature type="region of interest" description="Disordered" evidence="12">
    <location>
        <begin position="237"/>
        <end position="261"/>
    </location>
</feature>
<dbReference type="Gene3D" id="2.10.110.10">
    <property type="entry name" value="Cysteine Rich Protein"/>
    <property type="match status" value="2"/>
</dbReference>
<dbReference type="SMART" id="SM00389">
    <property type="entry name" value="HOX"/>
    <property type="match status" value="1"/>
</dbReference>
<feature type="compositionally biased region" description="Polar residues" evidence="12">
    <location>
        <begin position="248"/>
        <end position="260"/>
    </location>
</feature>
<dbReference type="GO" id="GO:0000981">
    <property type="term" value="F:DNA-binding transcription factor activity, RNA polymerase II-specific"/>
    <property type="evidence" value="ECO:0007669"/>
    <property type="project" value="InterPro"/>
</dbReference>
<keyword evidence="7 9" id="KW-0371">Homeobox</keyword>
<dbReference type="GO" id="GO:0030182">
    <property type="term" value="P:neuron differentiation"/>
    <property type="evidence" value="ECO:0007669"/>
    <property type="project" value="TreeGrafter"/>
</dbReference>
<dbReference type="InterPro" id="IPR001356">
    <property type="entry name" value="HD"/>
</dbReference>
<dbReference type="PROSITE" id="PS50071">
    <property type="entry name" value="HOMEOBOX_2"/>
    <property type="match status" value="1"/>
</dbReference>
<evidence type="ECO:0000256" key="8">
    <source>
        <dbReference type="ARBA" id="ARBA00023242"/>
    </source>
</evidence>
<comment type="subcellular location">
    <subcellularLocation>
        <location evidence="1 9 11">Nucleus</location>
    </subcellularLocation>
</comment>
<feature type="domain" description="LIM zinc-binding" evidence="13">
    <location>
        <begin position="42"/>
        <end position="100"/>
    </location>
</feature>
<keyword evidence="2 10" id="KW-0479">Metal-binding</keyword>
<keyword evidence="3" id="KW-0677">Repeat</keyword>
<evidence type="ECO:0000259" key="14">
    <source>
        <dbReference type="PROSITE" id="PS50071"/>
    </source>
</evidence>
<keyword evidence="8 9" id="KW-0539">Nucleus</keyword>
<dbReference type="Gene3D" id="1.10.10.60">
    <property type="entry name" value="Homeodomain-like"/>
    <property type="match status" value="1"/>
</dbReference>
<feature type="compositionally biased region" description="Basic and acidic residues" evidence="12">
    <location>
        <begin position="237"/>
        <end position="247"/>
    </location>
</feature>
<keyword evidence="16" id="KW-1185">Reference proteome</keyword>
<protein>
    <submittedName>
        <fullName evidence="15">Uncharacterized protein</fullName>
    </submittedName>
</protein>
<dbReference type="SMART" id="SM00132">
    <property type="entry name" value="LIM"/>
    <property type="match status" value="2"/>
</dbReference>
<dbReference type="PROSITE" id="PS00027">
    <property type="entry name" value="HOMEOBOX_1"/>
    <property type="match status" value="1"/>
</dbReference>
<sequence length="338" mass="38354">MNHGIVSLTSCDTSDSQIVLCRSTMISPPADFENGHPIIEGAVCCACKKEIRDRYVSKVIDRTYHASCIRCAICNCEMVASCYVRDEMLFCRLHFFKKFGAKCANCNEGIEPAHIVRKAAGHVYHVECFQCFICKRLMETGEEFYLLAEDGRLVCKADYEMAKEKQADSDGNNKRPRTTISAKSLETLKQAYQASSKPARHIREQLAAETGLDMRVVQVWFQNRRAKEKRLKKDAGRRWKCATRTDSDSNSPSESINERSPNYVYLDHNMDDISVVEPNYMYTSREGSPDKYYISESSSTDSSQQHLSISTDPTTSLSFDVHSQIDPILIGHLSTRYL</sequence>
<organism evidence="15 16">
    <name type="scientific">Caenorhabditis bovis</name>
    <dbReference type="NCBI Taxonomy" id="2654633"/>
    <lineage>
        <taxon>Eukaryota</taxon>
        <taxon>Metazoa</taxon>
        <taxon>Ecdysozoa</taxon>
        <taxon>Nematoda</taxon>
        <taxon>Chromadorea</taxon>
        <taxon>Rhabditida</taxon>
        <taxon>Rhabditina</taxon>
        <taxon>Rhabditomorpha</taxon>
        <taxon>Rhabditoidea</taxon>
        <taxon>Rhabditidae</taxon>
        <taxon>Peloderinae</taxon>
        <taxon>Caenorhabditis</taxon>
    </lineage>
</organism>
<evidence type="ECO:0000259" key="13">
    <source>
        <dbReference type="PROSITE" id="PS50023"/>
    </source>
</evidence>
<comment type="caution">
    <text evidence="15">The sequence shown here is derived from an EMBL/GenBank/DDBJ whole genome shotgun (WGS) entry which is preliminary data.</text>
</comment>
<feature type="DNA-binding region" description="Homeobox" evidence="9">
    <location>
        <begin position="173"/>
        <end position="232"/>
    </location>
</feature>
<name>A0A8S1EN10_9PELO</name>
<dbReference type="InterPro" id="IPR001781">
    <property type="entry name" value="Znf_LIM"/>
</dbReference>
<feature type="region of interest" description="Disordered" evidence="12">
    <location>
        <begin position="291"/>
        <end position="311"/>
    </location>
</feature>
<dbReference type="GO" id="GO:0005634">
    <property type="term" value="C:nucleus"/>
    <property type="evidence" value="ECO:0007669"/>
    <property type="project" value="UniProtKB-SubCell"/>
</dbReference>
<evidence type="ECO:0000256" key="5">
    <source>
        <dbReference type="ARBA" id="ARBA00023038"/>
    </source>
</evidence>
<evidence type="ECO:0000256" key="2">
    <source>
        <dbReference type="ARBA" id="ARBA00022723"/>
    </source>
</evidence>
<feature type="compositionally biased region" description="Low complexity" evidence="12">
    <location>
        <begin position="295"/>
        <end position="310"/>
    </location>
</feature>